<feature type="transmembrane region" description="Helical" evidence="2">
    <location>
        <begin position="408"/>
        <end position="431"/>
    </location>
</feature>
<dbReference type="RefSeq" id="WP_021246057.1">
    <property type="nucleotide sequence ID" value="NZ_ATIB01000081.1"/>
</dbReference>
<dbReference type="eggNOG" id="COG2211">
    <property type="taxonomic scope" value="Bacteria"/>
</dbReference>
<feature type="transmembrane region" description="Helical" evidence="2">
    <location>
        <begin position="271"/>
        <end position="289"/>
    </location>
</feature>
<evidence type="ECO:0000256" key="1">
    <source>
        <dbReference type="ARBA" id="ARBA00009617"/>
    </source>
</evidence>
<proteinExistence type="inferred from homology"/>
<feature type="transmembrane region" description="Helical" evidence="2">
    <location>
        <begin position="52"/>
        <end position="77"/>
    </location>
</feature>
<keyword evidence="2" id="KW-0812">Transmembrane</keyword>
<feature type="transmembrane region" description="Helical" evidence="2">
    <location>
        <begin position="324"/>
        <end position="344"/>
    </location>
</feature>
<organism evidence="3 4">
    <name type="scientific">Sphingobium baderi LL03</name>
    <dbReference type="NCBI Taxonomy" id="1114964"/>
    <lineage>
        <taxon>Bacteria</taxon>
        <taxon>Pseudomonadati</taxon>
        <taxon>Pseudomonadota</taxon>
        <taxon>Alphaproteobacteria</taxon>
        <taxon>Sphingomonadales</taxon>
        <taxon>Sphingomonadaceae</taxon>
        <taxon>Sphingobium</taxon>
    </lineage>
</organism>
<dbReference type="InterPro" id="IPR039672">
    <property type="entry name" value="MFS_2"/>
</dbReference>
<dbReference type="Pfam" id="PF13347">
    <property type="entry name" value="MFS_2"/>
    <property type="match status" value="1"/>
</dbReference>
<keyword evidence="2" id="KW-1133">Transmembrane helix</keyword>
<keyword evidence="4" id="KW-1185">Reference proteome</keyword>
<accession>T0G451</accession>
<dbReference type="Proteomes" id="UP000015524">
    <property type="component" value="Unassembled WGS sequence"/>
</dbReference>
<dbReference type="OrthoDB" id="9764596at2"/>
<feature type="transmembrane region" description="Helical" evidence="2">
    <location>
        <begin position="301"/>
        <end position="318"/>
    </location>
</feature>
<name>T0G451_9SPHN</name>
<dbReference type="SUPFAM" id="SSF103473">
    <property type="entry name" value="MFS general substrate transporter"/>
    <property type="match status" value="1"/>
</dbReference>
<dbReference type="PANTHER" id="PTHR11328">
    <property type="entry name" value="MAJOR FACILITATOR SUPERFAMILY DOMAIN-CONTAINING PROTEIN"/>
    <property type="match status" value="1"/>
</dbReference>
<dbReference type="GO" id="GO:0015293">
    <property type="term" value="F:symporter activity"/>
    <property type="evidence" value="ECO:0007669"/>
    <property type="project" value="InterPro"/>
</dbReference>
<feature type="transmembrane region" description="Helical" evidence="2">
    <location>
        <begin position="238"/>
        <end position="259"/>
    </location>
</feature>
<dbReference type="InterPro" id="IPR036259">
    <property type="entry name" value="MFS_trans_sf"/>
</dbReference>
<dbReference type="PANTHER" id="PTHR11328:SF24">
    <property type="entry name" value="MAJOR FACILITATOR SUPERFAMILY (MFS) PROFILE DOMAIN-CONTAINING PROTEIN"/>
    <property type="match status" value="1"/>
</dbReference>
<evidence type="ECO:0008006" key="5">
    <source>
        <dbReference type="Google" id="ProtNLM"/>
    </source>
</evidence>
<protein>
    <recommendedName>
        <fullName evidence="5">MFS transporter</fullName>
    </recommendedName>
</protein>
<dbReference type="GO" id="GO:0008643">
    <property type="term" value="P:carbohydrate transport"/>
    <property type="evidence" value="ECO:0007669"/>
    <property type="project" value="InterPro"/>
</dbReference>
<comment type="similarity">
    <text evidence="1">Belongs to the sodium:galactoside symporter (TC 2.A.2) family.</text>
</comment>
<dbReference type="EMBL" id="ATIB01000081">
    <property type="protein sequence ID" value="EQA98455.1"/>
    <property type="molecule type" value="Genomic_DNA"/>
</dbReference>
<feature type="transmembrane region" description="Helical" evidence="2">
    <location>
        <begin position="365"/>
        <end position="388"/>
    </location>
</feature>
<dbReference type="Gene3D" id="1.20.1250.20">
    <property type="entry name" value="MFS general substrate transporter like domains"/>
    <property type="match status" value="2"/>
</dbReference>
<gene>
    <name evidence="3" type="ORF">L485_17385</name>
</gene>
<evidence type="ECO:0000313" key="4">
    <source>
        <dbReference type="Proteomes" id="UP000015524"/>
    </source>
</evidence>
<feature type="transmembrane region" description="Helical" evidence="2">
    <location>
        <begin position="152"/>
        <end position="170"/>
    </location>
</feature>
<keyword evidence="2" id="KW-0472">Membrane</keyword>
<evidence type="ECO:0000313" key="3">
    <source>
        <dbReference type="EMBL" id="EQA98455.1"/>
    </source>
</evidence>
<feature type="transmembrane region" description="Helical" evidence="2">
    <location>
        <begin position="190"/>
        <end position="208"/>
    </location>
</feature>
<comment type="caution">
    <text evidence="3">The sequence shown here is derived from an EMBL/GenBank/DDBJ whole genome shotgun (WGS) entry which is preliminary data.</text>
</comment>
<feature type="transmembrane region" description="Helical" evidence="2">
    <location>
        <begin position="114"/>
        <end position="140"/>
    </location>
</feature>
<evidence type="ECO:0000256" key="2">
    <source>
        <dbReference type="SAM" id="Phobius"/>
    </source>
</evidence>
<feature type="transmembrane region" description="Helical" evidence="2">
    <location>
        <begin position="20"/>
        <end position="40"/>
    </location>
</feature>
<dbReference type="PATRIC" id="fig|1114964.3.peg.3406"/>
<feature type="transmembrane region" description="Helical" evidence="2">
    <location>
        <begin position="89"/>
        <end position="108"/>
    </location>
</feature>
<dbReference type="AlphaFoldDB" id="T0G451"/>
<dbReference type="GO" id="GO:0005886">
    <property type="term" value="C:plasma membrane"/>
    <property type="evidence" value="ECO:0007669"/>
    <property type="project" value="TreeGrafter"/>
</dbReference>
<sequence>MNGNISTMQTSPSLSRPIMAILAAPSIVLSAFTLPLAVYLPSYYSGYLGLDLAAVGTAFMVVRLLDIGVDPVLGFLMDRTRTPIGRYRPWLLLGGPLIMLSIGMLFMADRGVGIAHLVIWLLFAYGGWSILGLAQLSLAANVTSDYHERSRMFGWWQVAFMIGMLFALLLPKLVSLMGMNSAADGMSAMAWFVIAVTPIAVLPAVIFVRERKRVDQQHSAGWRAYAALMRIGLVRRVLAIEAMLGLAAGGTATLMLFFFTNVKGLQLADAGILLIGNAIAGLVVTPLWAYLAKRVGKHRSLAISACYFALAHSLLYIAPGGNVWVLAGVMMLGGAVYGATSMLPRSMLADVGDHIMLETGRDQTGLLYALLTGIWKIGQALAVGLMFWALDKVGFNPSPGVANPPGAIVGLELLFLGFPALLSLLAVPVILRYSLTSERHREIRSALDARQAAAAE</sequence>
<reference evidence="3 4" key="1">
    <citation type="journal article" date="2013" name="Genome Announc.">
        <title>Draft Genome Sequence of a Hexachlorocyclohexane-Degrading Bacterium, Sphingobium baderi Strain LL03T.</title>
        <authorList>
            <person name="Kaur J."/>
            <person name="Verma H."/>
            <person name="Tripathi C."/>
            <person name="Khurana J.P."/>
            <person name="Lal R."/>
        </authorList>
    </citation>
    <scope>NUCLEOTIDE SEQUENCE [LARGE SCALE GENOMIC DNA]</scope>
    <source>
        <strain evidence="3 4">LL03</strain>
    </source>
</reference>